<feature type="transmembrane region" description="Helical" evidence="2">
    <location>
        <begin position="37"/>
        <end position="56"/>
    </location>
</feature>
<name>A0ABU7Z2Z3_9MICO</name>
<dbReference type="InterPro" id="IPR021257">
    <property type="entry name" value="DUF2809"/>
</dbReference>
<keyword evidence="5" id="KW-1185">Reference proteome</keyword>
<accession>A0ABU7Z2Z3</accession>
<evidence type="ECO:0000313" key="5">
    <source>
        <dbReference type="Proteomes" id="UP001310387"/>
    </source>
</evidence>
<dbReference type="InterPro" id="IPR003709">
    <property type="entry name" value="VanY-like_core_dom"/>
</dbReference>
<gene>
    <name evidence="4" type="ORF">V5O49_01870</name>
</gene>
<dbReference type="Gene3D" id="3.30.1380.10">
    <property type="match status" value="1"/>
</dbReference>
<evidence type="ECO:0000256" key="2">
    <source>
        <dbReference type="SAM" id="Phobius"/>
    </source>
</evidence>
<organism evidence="4 5">
    <name type="scientific">Isoptericola haloaureus</name>
    <dbReference type="NCBI Taxonomy" id="1542902"/>
    <lineage>
        <taxon>Bacteria</taxon>
        <taxon>Bacillati</taxon>
        <taxon>Actinomycetota</taxon>
        <taxon>Actinomycetes</taxon>
        <taxon>Micrococcales</taxon>
        <taxon>Promicromonosporaceae</taxon>
        <taxon>Isoptericola</taxon>
    </lineage>
</organism>
<comment type="caution">
    <text evidence="4">The sequence shown here is derived from an EMBL/GenBank/DDBJ whole genome shotgun (WGS) entry which is preliminary data.</text>
</comment>
<feature type="transmembrane region" description="Helical" evidence="2">
    <location>
        <begin position="12"/>
        <end position="31"/>
    </location>
</feature>
<evidence type="ECO:0000313" key="4">
    <source>
        <dbReference type="EMBL" id="MEG3613864.1"/>
    </source>
</evidence>
<reference evidence="4" key="2">
    <citation type="submission" date="2024-02" db="EMBL/GenBank/DDBJ databases">
        <authorList>
            <person name="Prathaban M."/>
            <person name="Mythili R."/>
            <person name="Sharmila Devi N."/>
            <person name="Sobanaa M."/>
            <person name="Prathiviraj R."/>
            <person name="Selvin J."/>
        </authorList>
    </citation>
    <scope>NUCLEOTIDE SEQUENCE</scope>
    <source>
        <strain evidence="4">MP1014</strain>
    </source>
</reference>
<dbReference type="SUPFAM" id="SSF55166">
    <property type="entry name" value="Hedgehog/DD-peptidase"/>
    <property type="match status" value="1"/>
</dbReference>
<reference evidence="4" key="1">
    <citation type="journal article" date="2024" name="Antonie Van Leeuwenhoek">
        <title>Isoptericola haloaureus sp. nov., a dimorphic actinobacterium isolated from mangrove sediments of southeast India, implicating biosaline agricultural significance through nitrogen fixation and salt tolerance genes.</title>
        <authorList>
            <person name="Prathaban M."/>
            <person name="Prathiviraj R."/>
            <person name="Ravichandran M."/>
            <person name="Natarajan S.D."/>
            <person name="Sobanaa M."/>
            <person name="Hari Krishna Kumar S."/>
            <person name="Chandrasekar V."/>
            <person name="Selvin J."/>
        </authorList>
    </citation>
    <scope>NUCLEOTIDE SEQUENCE</scope>
    <source>
        <strain evidence="4">MP1014</strain>
    </source>
</reference>
<evidence type="ECO:0000259" key="3">
    <source>
        <dbReference type="Pfam" id="PF02557"/>
    </source>
</evidence>
<dbReference type="RefSeq" id="WP_332900738.1">
    <property type="nucleotide sequence ID" value="NZ_JBAGLP010000099.1"/>
</dbReference>
<dbReference type="PANTHER" id="PTHR34385:SF1">
    <property type="entry name" value="PEPTIDOGLYCAN L-ALANYL-D-GLUTAMATE ENDOPEPTIDASE CWLK"/>
    <property type="match status" value="1"/>
</dbReference>
<keyword evidence="2" id="KW-1133">Transmembrane helix</keyword>
<feature type="transmembrane region" description="Helical" evidence="2">
    <location>
        <begin position="146"/>
        <end position="169"/>
    </location>
</feature>
<dbReference type="PANTHER" id="PTHR34385">
    <property type="entry name" value="D-ALANYL-D-ALANINE CARBOXYPEPTIDASE"/>
    <property type="match status" value="1"/>
</dbReference>
<feature type="transmembrane region" description="Helical" evidence="2">
    <location>
        <begin position="107"/>
        <end position="125"/>
    </location>
</feature>
<dbReference type="EMBL" id="JBAGLP010000099">
    <property type="protein sequence ID" value="MEG3613864.1"/>
    <property type="molecule type" value="Genomic_DNA"/>
</dbReference>
<dbReference type="Proteomes" id="UP001310387">
    <property type="component" value="Unassembled WGS sequence"/>
</dbReference>
<keyword evidence="2" id="KW-0472">Membrane</keyword>
<feature type="region of interest" description="Disordered" evidence="1">
    <location>
        <begin position="248"/>
        <end position="268"/>
    </location>
</feature>
<keyword evidence="2" id="KW-0812">Transmembrane</keyword>
<evidence type="ECO:0000256" key="1">
    <source>
        <dbReference type="SAM" id="MobiDB-lite"/>
    </source>
</evidence>
<proteinExistence type="predicted"/>
<dbReference type="Pfam" id="PF10990">
    <property type="entry name" value="DUF2809"/>
    <property type="match status" value="1"/>
</dbReference>
<sequence length="498" mass="51815">MTAHAPRVSRAISAVLAATTIVVGLAGRTVLPEAVGGPLGDALSAVLVVWLVMLLAPRTPPAVAASVALAVCAVIEASHLTPLAPALLDRWPAARFVVGTTFAVQDLVWYALGAALAGTLVAAVTPRRGGTGQTLRHAPTAAAVRGRRAASVVAPLTVLGLLVVGGVVLGRTVEAEAVELTAEVTTAQRELSTSAGKVADDAVREQLAAALDRAGSVLGATPVLHRLPGDARAAAAGLEDAIEAVRASRRERATDRATTAREEAAPVRRRAERVLDAADALAESGQDAGEATRAAVRDTLGAVDDTVALADPERLAEMPLADLEEVAPVLRARQDAVGTATAELMSAQDAVVCPFPDQVWFPEGGRIATDDLAPIPWAPEHSVRADLLDGLVALDEAYLAQFGAHLVVNSAYRSVDDQREVYRPENPNPLAAPPGCSNHGLGTAVDLSVGPEGFDGARFAWLTEHAEQYGWTHPDWAGPTGRLPEPWHWESVATPDAY</sequence>
<dbReference type="InterPro" id="IPR009045">
    <property type="entry name" value="Zn_M74/Hedgehog-like"/>
</dbReference>
<dbReference type="Pfam" id="PF02557">
    <property type="entry name" value="VanY"/>
    <property type="match status" value="1"/>
</dbReference>
<feature type="transmembrane region" description="Helical" evidence="2">
    <location>
        <begin position="63"/>
        <end position="87"/>
    </location>
</feature>
<protein>
    <submittedName>
        <fullName evidence="4">DUF2809 domain-containing protein</fullName>
    </submittedName>
</protein>
<feature type="compositionally biased region" description="Basic and acidic residues" evidence="1">
    <location>
        <begin position="248"/>
        <end position="266"/>
    </location>
</feature>
<feature type="domain" description="D-alanyl-D-alanine carboxypeptidase-like core" evidence="3">
    <location>
        <begin position="382"/>
        <end position="490"/>
    </location>
</feature>
<dbReference type="InterPro" id="IPR052179">
    <property type="entry name" value="DD-CPase-like"/>
</dbReference>
<dbReference type="CDD" id="cd14814">
    <property type="entry name" value="Peptidase_M15"/>
    <property type="match status" value="1"/>
</dbReference>